<gene>
    <name evidence="2" type="ORF">RF55_13776</name>
</gene>
<keyword evidence="3" id="KW-1185">Reference proteome</keyword>
<evidence type="ECO:0000313" key="3">
    <source>
        <dbReference type="Proteomes" id="UP000036403"/>
    </source>
</evidence>
<protein>
    <submittedName>
        <fullName evidence="2">Uncharacterized protein</fullName>
    </submittedName>
</protein>
<feature type="compositionally biased region" description="Basic and acidic residues" evidence="1">
    <location>
        <begin position="66"/>
        <end position="78"/>
    </location>
</feature>
<comment type="caution">
    <text evidence="2">The sequence shown here is derived from an EMBL/GenBank/DDBJ whole genome shotgun (WGS) entry which is preliminary data.</text>
</comment>
<evidence type="ECO:0000256" key="1">
    <source>
        <dbReference type="SAM" id="MobiDB-lite"/>
    </source>
</evidence>
<reference evidence="2 3" key="1">
    <citation type="submission" date="2015-04" db="EMBL/GenBank/DDBJ databases">
        <title>Lasius niger genome sequencing.</title>
        <authorList>
            <person name="Konorov E.A."/>
            <person name="Nikitin M.A."/>
            <person name="Kirill M.V."/>
            <person name="Chang P."/>
        </authorList>
    </citation>
    <scope>NUCLEOTIDE SEQUENCE [LARGE SCALE GENOMIC DNA]</scope>
    <source>
        <tissue evidence="2">Whole</tissue>
    </source>
</reference>
<sequence length="108" mass="12296">MENIYDWVTDTTRNVRMLPKEETPRVHARGLSETLESRPTSPRGHGRGFLRKPRPIGNIRNTDGANDIHHERTSDVPHPRSSGRGLEARRSSPEYLSERLRTLGRGST</sequence>
<dbReference type="PaxDb" id="67767-A0A0J7K9V9"/>
<feature type="compositionally biased region" description="Basic residues" evidence="1">
    <location>
        <begin position="44"/>
        <end position="54"/>
    </location>
</feature>
<proteinExistence type="predicted"/>
<evidence type="ECO:0000313" key="2">
    <source>
        <dbReference type="EMBL" id="KMQ87054.1"/>
    </source>
</evidence>
<name>A0A0J7K9V9_LASNI</name>
<feature type="region of interest" description="Disordered" evidence="1">
    <location>
        <begin position="18"/>
        <end position="108"/>
    </location>
</feature>
<dbReference type="EMBL" id="LBMM01011060">
    <property type="protein sequence ID" value="KMQ87054.1"/>
    <property type="molecule type" value="Genomic_DNA"/>
</dbReference>
<feature type="compositionally biased region" description="Basic and acidic residues" evidence="1">
    <location>
        <begin position="86"/>
        <end position="101"/>
    </location>
</feature>
<dbReference type="AlphaFoldDB" id="A0A0J7K9V9"/>
<organism evidence="2 3">
    <name type="scientific">Lasius niger</name>
    <name type="common">Black garden ant</name>
    <dbReference type="NCBI Taxonomy" id="67767"/>
    <lineage>
        <taxon>Eukaryota</taxon>
        <taxon>Metazoa</taxon>
        <taxon>Ecdysozoa</taxon>
        <taxon>Arthropoda</taxon>
        <taxon>Hexapoda</taxon>
        <taxon>Insecta</taxon>
        <taxon>Pterygota</taxon>
        <taxon>Neoptera</taxon>
        <taxon>Endopterygota</taxon>
        <taxon>Hymenoptera</taxon>
        <taxon>Apocrita</taxon>
        <taxon>Aculeata</taxon>
        <taxon>Formicoidea</taxon>
        <taxon>Formicidae</taxon>
        <taxon>Formicinae</taxon>
        <taxon>Lasius</taxon>
        <taxon>Lasius</taxon>
    </lineage>
</organism>
<dbReference type="Proteomes" id="UP000036403">
    <property type="component" value="Unassembled WGS sequence"/>
</dbReference>
<accession>A0A0J7K9V9</accession>
<feature type="non-terminal residue" evidence="2">
    <location>
        <position position="108"/>
    </location>
</feature>